<sequence length="545" mass="61462">MKALISSNTKMILFKCYVILGVLAISKALTKFMPNLSLGEYRILASGVNQCEDQPKNLPLKANLYLSKKSFHITEVKGNLSLEILFDDFLTGEYRMIITAVYQCLEEPKSLPMKFNLYSSKKSSNITELRGNLTFEISFDDSLILDVNFASWSLTGGWKPNSLVYVTNNTCSKFKSLFRNAWFSMTKTFNASTNYPIPKGIYQVSEYDTAFLNDNNFPKSTITTEFRGNMTFEILFDNSLMGEYKMIITAVYQCSEEPKDSPLKFNIYSSKKTSNTTEIRGNFTFGIPFDDSLIFDVNFASWSLTGGWKPNSLVYVTNYACSKMKSILGNSWYSLTKAINSPTTNCPIPKGVYTSSGYDTTLLNDNNFPKGEYRIVAAAIHQCADVPKNLPLKFNLYLSKKSSNTTEVRGNFSWKIPFDDSLTLDINVASWSLTGGWKPNSLIYVTNNACSKAKSILGNSWFSIIKSFNSPFVNCPIPKGVYSSSGYDVTLINDNNFPKVYFYGKYKVVGKVKNKNNTIVGCLTAEGSLSFEIFVFVYFFLYKYQ</sequence>
<dbReference type="PANTHER" id="PTHR21112:SF0">
    <property type="entry name" value="CHEMOSENSORY PROTEIN A 29A-RELATED"/>
    <property type="match status" value="1"/>
</dbReference>
<protein>
    <recommendedName>
        <fullName evidence="5">MD-2-related lipid-recognition domain-containing protein</fullName>
    </recommendedName>
</protein>
<reference evidence="3 4" key="1">
    <citation type="submission" date="2019-08" db="EMBL/GenBank/DDBJ databases">
        <title>The genome of the soybean aphid Biotype 1, its phylome, world population structure and adaptation to the North American continent.</title>
        <authorList>
            <person name="Giordano R."/>
            <person name="Donthu R.K."/>
            <person name="Hernandez A.G."/>
            <person name="Wright C.L."/>
            <person name="Zimin A.V."/>
        </authorList>
    </citation>
    <scope>NUCLEOTIDE SEQUENCE [LARGE SCALE GENOMIC DNA]</scope>
    <source>
        <tissue evidence="3">Whole aphids</tissue>
    </source>
</reference>
<dbReference type="InterPro" id="IPR036846">
    <property type="entry name" value="GM2-AP_sf"/>
</dbReference>
<evidence type="ECO:0000313" key="4">
    <source>
        <dbReference type="Proteomes" id="UP000475862"/>
    </source>
</evidence>
<keyword evidence="4" id="KW-1185">Reference proteome</keyword>
<keyword evidence="2" id="KW-1133">Transmembrane helix</keyword>
<feature type="transmembrane region" description="Helical" evidence="2">
    <location>
        <begin position="12"/>
        <end position="29"/>
    </location>
</feature>
<dbReference type="Gene3D" id="2.70.220.10">
    <property type="entry name" value="Ganglioside GM2 activator"/>
    <property type="match status" value="1"/>
</dbReference>
<dbReference type="EMBL" id="VYZN01000057">
    <property type="protein sequence ID" value="KAE9525955.1"/>
    <property type="molecule type" value="Genomic_DNA"/>
</dbReference>
<accession>A0A6G0T6X3</accession>
<keyword evidence="2" id="KW-0812">Transmembrane</keyword>
<evidence type="ECO:0000256" key="2">
    <source>
        <dbReference type="SAM" id="Phobius"/>
    </source>
</evidence>
<comment type="caution">
    <text evidence="3">The sequence shown here is derived from an EMBL/GenBank/DDBJ whole genome shotgun (WGS) entry which is preliminary data.</text>
</comment>
<dbReference type="OrthoDB" id="6611940at2759"/>
<dbReference type="PANTHER" id="PTHR21112">
    <property type="entry name" value="CHEMOSENSORY PROTEIN A 29A-RELATED"/>
    <property type="match status" value="1"/>
</dbReference>
<keyword evidence="1" id="KW-0732">Signal</keyword>
<evidence type="ECO:0000256" key="1">
    <source>
        <dbReference type="ARBA" id="ARBA00022729"/>
    </source>
</evidence>
<dbReference type="Proteomes" id="UP000475862">
    <property type="component" value="Unassembled WGS sequence"/>
</dbReference>
<evidence type="ECO:0000313" key="3">
    <source>
        <dbReference type="EMBL" id="KAE9525955.1"/>
    </source>
</evidence>
<proteinExistence type="predicted"/>
<name>A0A6G0T6X3_APHGL</name>
<evidence type="ECO:0008006" key="5">
    <source>
        <dbReference type="Google" id="ProtNLM"/>
    </source>
</evidence>
<organism evidence="3 4">
    <name type="scientific">Aphis glycines</name>
    <name type="common">Soybean aphid</name>
    <dbReference type="NCBI Taxonomy" id="307491"/>
    <lineage>
        <taxon>Eukaryota</taxon>
        <taxon>Metazoa</taxon>
        <taxon>Ecdysozoa</taxon>
        <taxon>Arthropoda</taxon>
        <taxon>Hexapoda</taxon>
        <taxon>Insecta</taxon>
        <taxon>Pterygota</taxon>
        <taxon>Neoptera</taxon>
        <taxon>Paraneoptera</taxon>
        <taxon>Hemiptera</taxon>
        <taxon>Sternorrhyncha</taxon>
        <taxon>Aphidomorpha</taxon>
        <taxon>Aphidoidea</taxon>
        <taxon>Aphididae</taxon>
        <taxon>Aphidini</taxon>
        <taxon>Aphis</taxon>
        <taxon>Aphis</taxon>
    </lineage>
</organism>
<dbReference type="AlphaFoldDB" id="A0A6G0T6X3"/>
<gene>
    <name evidence="3" type="ORF">AGLY_014004</name>
</gene>
<keyword evidence="2" id="KW-0472">Membrane</keyword>